<sequence>MSLHQVIDLDRDLPELSTKEVNFHPPTGLSCLIVGAGVGGLTTALECRRKGHRVRVVEKSPAPSTAGDFFSIGRNIIAHFYNHWPDLAAECERINYSGLIAYHKITGERLSGPEPVPIGEPTMTLNDGSERIIPFNRHHRPRFVAALLAQVKDLGIDVAFGTKVTDYFEDSDRQRAGIVLESGERIEADVVIAADGIGTKSNKLVNGGDTRAYSSGISIFRTSFPVELAISDHEVRDRWPLLDGDLPCLEIWGGDNMSFFVQRYSDIMCWLMTHKGDGRGIESWNQTVDMSEVLKITSKIRGFPEVAERLIKTTPKDGIIDWEIMWRDPRENWISPGGRVVQVGDSAHTFLPSSGSGATQAMEDAISLATCLQIGGKSNVPIATKIHNKLRFERVSCVQLSGFMNHQKQSNPVDDADSEDGPSFKISLGNWMVMYDSEKYTYAHYGEVLNHLFSGAPFRAKNIPRGYTYKPWTIKELLDKVERGEKLYFEGDWS</sequence>
<evidence type="ECO:0000256" key="2">
    <source>
        <dbReference type="ARBA" id="ARBA00007992"/>
    </source>
</evidence>
<dbReference type="InterPro" id="IPR050493">
    <property type="entry name" value="FAD-dep_Monooxygenase_BioMet"/>
</dbReference>
<dbReference type="PRINTS" id="PR00420">
    <property type="entry name" value="RNGMNOXGNASE"/>
</dbReference>
<dbReference type="PANTHER" id="PTHR13789">
    <property type="entry name" value="MONOOXYGENASE"/>
    <property type="match status" value="1"/>
</dbReference>
<dbReference type="GeneID" id="70241706"/>
<dbReference type="PANTHER" id="PTHR13789:SF315">
    <property type="entry name" value="FAD-DEPENDENT MONOOXYGENASE MDPD"/>
    <property type="match status" value="1"/>
</dbReference>
<reference evidence="5" key="1">
    <citation type="submission" date="2021-12" db="EMBL/GenBank/DDBJ databases">
        <title>Convergent genome expansion in fungi linked to evolution of root-endophyte symbiosis.</title>
        <authorList>
            <consortium name="DOE Joint Genome Institute"/>
            <person name="Ke Y.-H."/>
            <person name="Bonito G."/>
            <person name="Liao H.-L."/>
            <person name="Looney B."/>
            <person name="Rojas-Flechas A."/>
            <person name="Nash J."/>
            <person name="Hameed K."/>
            <person name="Schadt C."/>
            <person name="Martin F."/>
            <person name="Crous P.W."/>
            <person name="Miettinen O."/>
            <person name="Magnuson J.K."/>
            <person name="Labbe J."/>
            <person name="Jacobson D."/>
            <person name="Doktycz M.J."/>
            <person name="Veneault-Fourrey C."/>
            <person name="Kuo A."/>
            <person name="Mondo S."/>
            <person name="Calhoun S."/>
            <person name="Riley R."/>
            <person name="Ohm R."/>
            <person name="LaButti K."/>
            <person name="Andreopoulos B."/>
            <person name="Pangilinan J."/>
            <person name="Nolan M."/>
            <person name="Tritt A."/>
            <person name="Clum A."/>
            <person name="Lipzen A."/>
            <person name="Daum C."/>
            <person name="Barry K."/>
            <person name="Grigoriev I.V."/>
            <person name="Vilgalys R."/>
        </authorList>
    </citation>
    <scope>NUCLEOTIDE SEQUENCE</scope>
    <source>
        <strain evidence="5">PMI_201</strain>
    </source>
</reference>
<gene>
    <name evidence="5" type="ORF">BGW36DRAFT_298242</name>
</gene>
<dbReference type="RefSeq" id="XP_046071567.1">
    <property type="nucleotide sequence ID" value="XM_046211419.1"/>
</dbReference>
<evidence type="ECO:0000256" key="4">
    <source>
        <dbReference type="ARBA" id="ARBA00023033"/>
    </source>
</evidence>
<organism evidence="5 6">
    <name type="scientific">Talaromyces proteolyticus</name>
    <dbReference type="NCBI Taxonomy" id="1131652"/>
    <lineage>
        <taxon>Eukaryota</taxon>
        <taxon>Fungi</taxon>
        <taxon>Dikarya</taxon>
        <taxon>Ascomycota</taxon>
        <taxon>Pezizomycotina</taxon>
        <taxon>Eurotiomycetes</taxon>
        <taxon>Eurotiomycetidae</taxon>
        <taxon>Eurotiales</taxon>
        <taxon>Trichocomaceae</taxon>
        <taxon>Talaromyces</taxon>
        <taxon>Talaromyces sect. Bacilispori</taxon>
    </lineage>
</organism>
<evidence type="ECO:0000313" key="6">
    <source>
        <dbReference type="Proteomes" id="UP001201262"/>
    </source>
</evidence>
<proteinExistence type="inferred from homology"/>
<dbReference type="EMBL" id="JAJTJA010000007">
    <property type="protein sequence ID" value="KAH8696631.1"/>
    <property type="molecule type" value="Genomic_DNA"/>
</dbReference>
<keyword evidence="3" id="KW-0560">Oxidoreductase</keyword>
<evidence type="ECO:0000256" key="3">
    <source>
        <dbReference type="ARBA" id="ARBA00023002"/>
    </source>
</evidence>
<dbReference type="SUPFAM" id="SSF51905">
    <property type="entry name" value="FAD/NAD(P)-binding domain"/>
    <property type="match status" value="1"/>
</dbReference>
<name>A0AAD4KQ52_9EURO</name>
<evidence type="ECO:0000313" key="5">
    <source>
        <dbReference type="EMBL" id="KAH8696631.1"/>
    </source>
</evidence>
<evidence type="ECO:0000256" key="1">
    <source>
        <dbReference type="ARBA" id="ARBA00001974"/>
    </source>
</evidence>
<dbReference type="Gene3D" id="3.50.50.60">
    <property type="entry name" value="FAD/NAD(P)-binding domain"/>
    <property type="match status" value="1"/>
</dbReference>
<dbReference type="AlphaFoldDB" id="A0AAD4KQ52"/>
<keyword evidence="6" id="KW-1185">Reference proteome</keyword>
<accession>A0AAD4KQ52</accession>
<comment type="similarity">
    <text evidence="2">Belongs to the paxM FAD-dependent monooxygenase family.</text>
</comment>
<comment type="cofactor">
    <cofactor evidence="1">
        <name>FAD</name>
        <dbReference type="ChEBI" id="CHEBI:57692"/>
    </cofactor>
</comment>
<protein>
    <submittedName>
        <fullName evidence="5">Monooxygenase</fullName>
    </submittedName>
</protein>
<dbReference type="Pfam" id="PF13450">
    <property type="entry name" value="NAD_binding_8"/>
    <property type="match status" value="1"/>
</dbReference>
<comment type="caution">
    <text evidence="5">The sequence shown here is derived from an EMBL/GenBank/DDBJ whole genome shotgun (WGS) entry which is preliminary data.</text>
</comment>
<dbReference type="Proteomes" id="UP001201262">
    <property type="component" value="Unassembled WGS sequence"/>
</dbReference>
<dbReference type="InterPro" id="IPR036188">
    <property type="entry name" value="FAD/NAD-bd_sf"/>
</dbReference>
<keyword evidence="4 5" id="KW-0503">Monooxygenase</keyword>
<dbReference type="GO" id="GO:0004497">
    <property type="term" value="F:monooxygenase activity"/>
    <property type="evidence" value="ECO:0007669"/>
    <property type="project" value="UniProtKB-KW"/>
</dbReference>